<evidence type="ECO:0000256" key="6">
    <source>
        <dbReference type="SAM" id="MobiDB-lite"/>
    </source>
</evidence>
<reference evidence="10" key="1">
    <citation type="submission" date="2025-08" db="UniProtKB">
        <authorList>
            <consortium name="RefSeq"/>
        </authorList>
    </citation>
    <scope>IDENTIFICATION</scope>
    <source>
        <tissue evidence="10">Tentacle</tissue>
    </source>
</reference>
<name>A0A6P8HI50_ACTTE</name>
<sequence length="748" mass="85672">MQQDEAGGESSNVKDSEREKEQNIMKSLPSRQIASWKLKIKKRKSELRKQKSYNGKMYMPVEDDIPDDSAFLDVGDESLAKKGELNTKPLAGRLKERRLLRSASVEASFYSVSFFTALRYGIAMSLKITYNKVVDFLKMFELWRGHFKEIEGSFGNGILSYFTFLKWLLNINIFIFILSLAFIVIPQAVHKRERPAFLVTAPLTNTSLNESRTPTPATVETEAQLDEWKLSSFLGANTSAFAWKKECHMKKPSGNYGNHHVGHLVSDFMQGVGWINTTLMYYGSFSSRILVMPTGSFYNMPLAYFTVSSLSFLLVLLLTLWSASSIIEDSYVKEGVKHYNSYCNKVFGGWDMCISDEEAAILKTKSFVNELEGDLAEDLRLTNLAKRTRNERIKIYLIRITINTIVILLSIGSGWAIYKAAQLSLKTAQATNPNAKESSKIEMISLLKSYTLPITLTLINSVLPNLFYFLSRLEDWNPRVRVNIDLARTILLKLASVAVLMVSLFQKIQTYCMLCWENAIAAEMYKLIWMDFFVVVAVVITVHTPRRYASERLDFGIKLGEKIGRPIFSIPQNVLELVYAQCLIWIGMWYSPMLTLMGTIKFFILFYVKKMTLKYNCRSEDKAYRAGKSNYFFMLLLLVTFFLCVAAVVYGITQVHPSLLYGPFRGLNRMYKIVYLTILTLPIGFQDLFQVVQSPVFVIVVVLLICLGLYFFYATAKVYYRMISELREELSMETKDKKFLLKRLTTST</sequence>
<dbReference type="InParanoid" id="A0A6P8HI50"/>
<gene>
    <name evidence="10" type="primary">LOC116292834</name>
</gene>
<evidence type="ECO:0000259" key="8">
    <source>
        <dbReference type="Pfam" id="PF07810"/>
    </source>
</evidence>
<keyword evidence="5 7" id="KW-0472">Membrane</keyword>
<feature type="transmembrane region" description="Helical" evidence="7">
    <location>
        <begin position="302"/>
        <end position="323"/>
    </location>
</feature>
<evidence type="ECO:0000256" key="3">
    <source>
        <dbReference type="ARBA" id="ARBA00022692"/>
    </source>
</evidence>
<proteinExistence type="inferred from homology"/>
<dbReference type="FunCoup" id="A0A6P8HI50">
    <property type="interactions" value="303"/>
</dbReference>
<keyword evidence="3 7" id="KW-0812">Transmembrane</keyword>
<dbReference type="GO" id="GO:0005886">
    <property type="term" value="C:plasma membrane"/>
    <property type="evidence" value="ECO:0007669"/>
    <property type="project" value="InterPro"/>
</dbReference>
<evidence type="ECO:0000313" key="10">
    <source>
        <dbReference type="RefSeq" id="XP_031556054.1"/>
    </source>
</evidence>
<keyword evidence="9" id="KW-1185">Reference proteome</keyword>
<evidence type="ECO:0000313" key="9">
    <source>
        <dbReference type="Proteomes" id="UP000515163"/>
    </source>
</evidence>
<organism evidence="9 10">
    <name type="scientific">Actinia tenebrosa</name>
    <name type="common">Australian red waratah sea anemone</name>
    <dbReference type="NCBI Taxonomy" id="6105"/>
    <lineage>
        <taxon>Eukaryota</taxon>
        <taxon>Metazoa</taxon>
        <taxon>Cnidaria</taxon>
        <taxon>Anthozoa</taxon>
        <taxon>Hexacorallia</taxon>
        <taxon>Actiniaria</taxon>
        <taxon>Actiniidae</taxon>
        <taxon>Actinia</taxon>
    </lineage>
</organism>
<feature type="domain" description="TMC" evidence="8">
    <location>
        <begin position="515"/>
        <end position="626"/>
    </location>
</feature>
<dbReference type="InterPro" id="IPR038900">
    <property type="entry name" value="TMC"/>
</dbReference>
<keyword evidence="4 7" id="KW-1133">Transmembrane helix</keyword>
<dbReference type="PANTHER" id="PTHR23302:SF24">
    <property type="entry name" value="TMC DOMAIN-CONTAINING PROTEIN"/>
    <property type="match status" value="1"/>
</dbReference>
<comment type="subcellular location">
    <subcellularLocation>
        <location evidence="1">Membrane</location>
        <topology evidence="1">Multi-pass membrane protein</topology>
    </subcellularLocation>
</comment>
<feature type="transmembrane region" description="Helical" evidence="7">
    <location>
        <begin position="629"/>
        <end position="653"/>
    </location>
</feature>
<feature type="region of interest" description="Disordered" evidence="6">
    <location>
        <begin position="1"/>
        <end position="28"/>
    </location>
</feature>
<feature type="transmembrane region" description="Helical" evidence="7">
    <location>
        <begin position="696"/>
        <end position="716"/>
    </location>
</feature>
<feature type="compositionally biased region" description="Polar residues" evidence="6">
    <location>
        <begin position="1"/>
        <end position="11"/>
    </location>
</feature>
<feature type="transmembrane region" description="Helical" evidence="7">
    <location>
        <begin position="592"/>
        <end position="608"/>
    </location>
</feature>
<dbReference type="AlphaFoldDB" id="A0A6P8HI50"/>
<dbReference type="InterPro" id="IPR012496">
    <property type="entry name" value="TMC_dom"/>
</dbReference>
<evidence type="ECO:0000256" key="4">
    <source>
        <dbReference type="ARBA" id="ARBA00022989"/>
    </source>
</evidence>
<feature type="transmembrane region" description="Helical" evidence="7">
    <location>
        <begin position="450"/>
        <end position="470"/>
    </location>
</feature>
<feature type="transmembrane region" description="Helical" evidence="7">
    <location>
        <begin position="167"/>
        <end position="185"/>
    </location>
</feature>
<dbReference type="Proteomes" id="UP000515163">
    <property type="component" value="Unplaced"/>
</dbReference>
<accession>A0A6P8HI50</accession>
<evidence type="ECO:0000256" key="7">
    <source>
        <dbReference type="SAM" id="Phobius"/>
    </source>
</evidence>
<feature type="transmembrane region" description="Helical" evidence="7">
    <location>
        <begin position="528"/>
        <end position="545"/>
    </location>
</feature>
<dbReference type="Pfam" id="PF07810">
    <property type="entry name" value="TMC"/>
    <property type="match status" value="1"/>
</dbReference>
<dbReference type="KEGG" id="aten:116292834"/>
<dbReference type="GO" id="GO:0008381">
    <property type="term" value="F:mechanosensitive monoatomic ion channel activity"/>
    <property type="evidence" value="ECO:0007669"/>
    <property type="project" value="TreeGrafter"/>
</dbReference>
<evidence type="ECO:0000256" key="2">
    <source>
        <dbReference type="ARBA" id="ARBA00006510"/>
    </source>
</evidence>
<dbReference type="OrthoDB" id="1936208at2759"/>
<evidence type="ECO:0000256" key="1">
    <source>
        <dbReference type="ARBA" id="ARBA00004141"/>
    </source>
</evidence>
<dbReference type="PANTHER" id="PTHR23302">
    <property type="entry name" value="TRANSMEMBRANE CHANNEL-RELATED"/>
    <property type="match status" value="1"/>
</dbReference>
<evidence type="ECO:0000256" key="5">
    <source>
        <dbReference type="ARBA" id="ARBA00023136"/>
    </source>
</evidence>
<feature type="compositionally biased region" description="Basic and acidic residues" evidence="6">
    <location>
        <begin position="12"/>
        <end position="23"/>
    </location>
</feature>
<feature type="transmembrane region" description="Helical" evidence="7">
    <location>
        <begin position="396"/>
        <end position="418"/>
    </location>
</feature>
<protein>
    <submittedName>
        <fullName evidence="10">Transmembrane channel-like protein 7</fullName>
    </submittedName>
</protein>
<dbReference type="GeneID" id="116292834"/>
<dbReference type="RefSeq" id="XP_031556054.1">
    <property type="nucleotide sequence ID" value="XM_031700194.1"/>
</dbReference>
<comment type="similarity">
    <text evidence="2">Belongs to the TMC family.</text>
</comment>